<organism evidence="2">
    <name type="scientific">hydrocarbon metagenome</name>
    <dbReference type="NCBI Taxonomy" id="938273"/>
    <lineage>
        <taxon>unclassified sequences</taxon>
        <taxon>metagenomes</taxon>
        <taxon>ecological metagenomes</taxon>
    </lineage>
</organism>
<dbReference type="AlphaFoldDB" id="A0A0W8FE08"/>
<proteinExistence type="predicted"/>
<dbReference type="InterPro" id="IPR036237">
    <property type="entry name" value="Xyl_isomerase-like_sf"/>
</dbReference>
<evidence type="ECO:0000313" key="2">
    <source>
        <dbReference type="EMBL" id="KUG19111.1"/>
    </source>
</evidence>
<dbReference type="GO" id="GO:0016853">
    <property type="term" value="F:isomerase activity"/>
    <property type="evidence" value="ECO:0007669"/>
    <property type="project" value="UniProtKB-KW"/>
</dbReference>
<dbReference type="SUPFAM" id="SSF51658">
    <property type="entry name" value="Xylose isomerase-like"/>
    <property type="match status" value="1"/>
</dbReference>
<evidence type="ECO:0000259" key="1">
    <source>
        <dbReference type="Pfam" id="PF01261"/>
    </source>
</evidence>
<keyword evidence="2" id="KW-0413">Isomerase</keyword>
<protein>
    <submittedName>
        <fullName evidence="2">Xylose isomerase domain protein tim barrel</fullName>
    </submittedName>
</protein>
<accession>A0A0W8FE08</accession>
<name>A0A0W8FE08_9ZZZZ</name>
<sequence>MDSDDPAAFRALADLHARGAIDHIQVLIVPEPEPLFRERLKMMADTGAEIVVHAPHHGQGVNPCAPAAFGALAPREAAAHIEHAMAQTAEAADVLQAETIVLHAGRYEEGGEEAAREEFASFLDRYLDPRMILENLPAVYAGYPLLGNTADDVTALAGGRVQGCCLDFAHLYCTANYLGSDYAAEVERFAALDVRLHHLSNSPRGSTRDRHLPLDHPDGGLPFDIVIPLIAARPGVQTCLELKGAAREYARQVAVFADLCRRYGR</sequence>
<reference evidence="2" key="1">
    <citation type="journal article" date="2015" name="Proc. Natl. Acad. Sci. U.S.A.">
        <title>Networks of energetic and metabolic interactions define dynamics in microbial communities.</title>
        <authorList>
            <person name="Embree M."/>
            <person name="Liu J.K."/>
            <person name="Al-Bassam M.M."/>
            <person name="Zengler K."/>
        </authorList>
    </citation>
    <scope>NUCLEOTIDE SEQUENCE</scope>
</reference>
<dbReference type="Pfam" id="PF01261">
    <property type="entry name" value="AP_endonuc_2"/>
    <property type="match status" value="1"/>
</dbReference>
<dbReference type="InterPro" id="IPR013022">
    <property type="entry name" value="Xyl_isomerase-like_TIM-brl"/>
</dbReference>
<gene>
    <name evidence="2" type="ORF">ASZ90_011172</name>
</gene>
<dbReference type="Gene3D" id="3.20.20.150">
    <property type="entry name" value="Divalent-metal-dependent TIM barrel enzymes"/>
    <property type="match status" value="1"/>
</dbReference>
<comment type="caution">
    <text evidence="2">The sequence shown here is derived from an EMBL/GenBank/DDBJ whole genome shotgun (WGS) entry which is preliminary data.</text>
</comment>
<feature type="domain" description="Xylose isomerase-like TIM barrel" evidence="1">
    <location>
        <begin position="36"/>
        <end position="249"/>
    </location>
</feature>
<dbReference type="EMBL" id="LNQE01001326">
    <property type="protein sequence ID" value="KUG19111.1"/>
    <property type="molecule type" value="Genomic_DNA"/>
</dbReference>